<dbReference type="EMBL" id="JADINC010000018">
    <property type="protein sequence ID" value="MBO8425034.1"/>
    <property type="molecule type" value="Genomic_DNA"/>
</dbReference>
<proteinExistence type="inferred from homology"/>
<evidence type="ECO:0000259" key="2">
    <source>
        <dbReference type="Pfam" id="PF04556"/>
    </source>
</evidence>
<comment type="function">
    <text evidence="1">A P subtype restriction enzyme that recognizes the double-stranded unmethylated sequence 5'-GATC-3'.</text>
</comment>
<evidence type="ECO:0000313" key="3">
    <source>
        <dbReference type="EMBL" id="MBO8425034.1"/>
    </source>
</evidence>
<keyword evidence="1" id="KW-0378">Hydrolase</keyword>
<dbReference type="EC" id="3.1.21.4" evidence="1"/>
<evidence type="ECO:0000313" key="4">
    <source>
        <dbReference type="Proteomes" id="UP000823630"/>
    </source>
</evidence>
<gene>
    <name evidence="3" type="ORF">IAC69_00975</name>
</gene>
<dbReference type="Pfam" id="PF04556">
    <property type="entry name" value="DpnII"/>
    <property type="match status" value="1"/>
</dbReference>
<name>A0A9D9DC93_9PROT</name>
<keyword evidence="1" id="KW-0540">Nuclease</keyword>
<dbReference type="Proteomes" id="UP000823630">
    <property type="component" value="Unassembled WGS sequence"/>
</dbReference>
<feature type="domain" description="Restriction endonuclease type II DpnII-like" evidence="2">
    <location>
        <begin position="20"/>
        <end position="294"/>
    </location>
</feature>
<dbReference type="AlphaFoldDB" id="A0A9D9DC93"/>
<reference evidence="3" key="1">
    <citation type="submission" date="2020-10" db="EMBL/GenBank/DDBJ databases">
        <authorList>
            <person name="Gilroy R."/>
        </authorList>
    </citation>
    <scope>NUCLEOTIDE SEQUENCE</scope>
    <source>
        <strain evidence="3">8207</strain>
    </source>
</reference>
<dbReference type="GO" id="GO:0003677">
    <property type="term" value="F:DNA binding"/>
    <property type="evidence" value="ECO:0007669"/>
    <property type="project" value="UniProtKB-UniRule"/>
</dbReference>
<dbReference type="InterPro" id="IPR007637">
    <property type="entry name" value="Restrct_endonuc_II_DpnII-like"/>
</dbReference>
<protein>
    <recommendedName>
        <fullName evidence="1">Type-2 restriction enzyme</fullName>
        <ecNumber evidence="1">3.1.21.4</ecNumber>
    </recommendedName>
</protein>
<organism evidence="3 4">
    <name type="scientific">Candidatus Enterousia avistercoris</name>
    <dbReference type="NCBI Taxonomy" id="2840788"/>
    <lineage>
        <taxon>Bacteria</taxon>
        <taxon>Pseudomonadati</taxon>
        <taxon>Pseudomonadota</taxon>
        <taxon>Alphaproteobacteria</taxon>
        <taxon>Candidatus Enterousia</taxon>
    </lineage>
</organism>
<comment type="catalytic activity">
    <reaction evidence="1">
        <text>Endonucleolytic cleavage of DNA to give specific double-stranded fragments with terminal 5'-phosphates.</text>
        <dbReference type="EC" id="3.1.21.4"/>
    </reaction>
</comment>
<dbReference type="InterPro" id="IPR021191">
    <property type="entry name" value="Restrct_endonuc_II_DpnII"/>
</dbReference>
<dbReference type="PIRSF" id="PIRSF016080">
    <property type="entry name" value="Restrict_endonuc_II_DpmII"/>
    <property type="match status" value="1"/>
</dbReference>
<dbReference type="GO" id="GO:0009307">
    <property type="term" value="P:DNA restriction-modification system"/>
    <property type="evidence" value="ECO:0007669"/>
    <property type="project" value="UniProtKB-UniRule"/>
</dbReference>
<keyword evidence="1" id="KW-0680">Restriction system</keyword>
<reference evidence="3" key="2">
    <citation type="journal article" date="2021" name="PeerJ">
        <title>Extensive microbial diversity within the chicken gut microbiome revealed by metagenomics and culture.</title>
        <authorList>
            <person name="Gilroy R."/>
            <person name="Ravi A."/>
            <person name="Getino M."/>
            <person name="Pursley I."/>
            <person name="Horton D.L."/>
            <person name="Alikhan N.F."/>
            <person name="Baker D."/>
            <person name="Gharbi K."/>
            <person name="Hall N."/>
            <person name="Watson M."/>
            <person name="Adriaenssens E.M."/>
            <person name="Foster-Nyarko E."/>
            <person name="Jarju S."/>
            <person name="Secka A."/>
            <person name="Antonio M."/>
            <person name="Oren A."/>
            <person name="Chaudhuri R.R."/>
            <person name="La Ragione R."/>
            <person name="Hildebrand F."/>
            <person name="Pallen M.J."/>
        </authorList>
    </citation>
    <scope>NUCLEOTIDE SEQUENCE</scope>
    <source>
        <strain evidence="3">8207</strain>
    </source>
</reference>
<comment type="similarity">
    <text evidence="1">Belongs to the DpnII type II restriction endonuclease family.</text>
</comment>
<comment type="caution">
    <text evidence="3">The sequence shown here is derived from an EMBL/GenBank/DDBJ whole genome shotgun (WGS) entry which is preliminary data.</text>
</comment>
<accession>A0A9D9DC93</accession>
<keyword evidence="1 3" id="KW-0255">Endonuclease</keyword>
<evidence type="ECO:0000256" key="1">
    <source>
        <dbReference type="PIRNR" id="PIRNR016080"/>
    </source>
</evidence>
<dbReference type="GO" id="GO:0009036">
    <property type="term" value="F:type II site-specific deoxyribonuclease activity"/>
    <property type="evidence" value="ECO:0007669"/>
    <property type="project" value="UniProtKB-UniRule"/>
</dbReference>
<sequence length="298" mass="34114">MKYSKIFDELLGCKNEDDVFSYLISSLKESIKSWDYFVNWSKVINNYHEAEIALNLLNTLIGKADVEKAAKDLLKEYPKIIGVIPALLADREKKLKLVSDIKTFELKCFDFSKPMSAEDGVLFMKASGFLDLVSDRTIKSIPDYFLGVEVGLDSNGRKNRSGTSMENLMEYFIKDICERNGYEYIAQATADKIYKKWGKNITVNKSSKRVDFAINTPNKLYLIETNFYGGGGSKLKSTAGEYADIYHQWTKDGHQFIWITDGLGWQKTQRPLRDTFDTTDYILNIDMVQKGLLENLLK</sequence>